<dbReference type="EMBL" id="PDXB01000023">
    <property type="protein sequence ID" value="RYN24009.1"/>
    <property type="molecule type" value="Genomic_DNA"/>
</dbReference>
<dbReference type="InterPro" id="IPR027417">
    <property type="entry name" value="P-loop_NTPase"/>
</dbReference>
<evidence type="ECO:0000256" key="2">
    <source>
        <dbReference type="PROSITE-ProRule" id="PRU00023"/>
    </source>
</evidence>
<dbReference type="SUPFAM" id="SSF52540">
    <property type="entry name" value="P-loop containing nucleoside triphosphate hydrolases"/>
    <property type="match status" value="1"/>
</dbReference>
<dbReference type="InterPro" id="IPR002110">
    <property type="entry name" value="Ankyrin_rpt"/>
</dbReference>
<feature type="repeat" description="ANK" evidence="2">
    <location>
        <begin position="950"/>
        <end position="983"/>
    </location>
</feature>
<dbReference type="InterPro" id="IPR056884">
    <property type="entry name" value="NPHP3-like_N"/>
</dbReference>
<organism evidence="5 6">
    <name type="scientific">Alternaria tenuissima</name>
    <dbReference type="NCBI Taxonomy" id="119927"/>
    <lineage>
        <taxon>Eukaryota</taxon>
        <taxon>Fungi</taxon>
        <taxon>Dikarya</taxon>
        <taxon>Ascomycota</taxon>
        <taxon>Pezizomycotina</taxon>
        <taxon>Dothideomycetes</taxon>
        <taxon>Pleosporomycetidae</taxon>
        <taxon>Pleosporales</taxon>
        <taxon>Pleosporineae</taxon>
        <taxon>Pleosporaceae</taxon>
        <taxon>Alternaria</taxon>
        <taxon>Alternaria sect. Alternaria</taxon>
        <taxon>Alternaria alternata complex</taxon>
    </lineage>
</organism>
<evidence type="ECO:0000313" key="6">
    <source>
        <dbReference type="Proteomes" id="UP000292340"/>
    </source>
</evidence>
<sequence>MRLLQLQDDASSFSLVEFQGNKIPPYAILSHTWDPRPGKEVTYQDLLNGAGKEKTGSYRKLTFCMEQAAKDGLRFFWVDTCCIDKSSSAELSEAITSMFRWYRNSAKCYVFMSDVSVKKRKADCNKFYFAWEPAFRMSRWFSRGWTLQELLAPPVVTFFSKEATFLGDKSSLEHQIHQITQIPVLVLRGASFQDFSIEDRMLWSKKRQTTREEDEAYSLLGIFNTSMLPMYGEGKESAFRRLRNNIQPSPHGERNRLLLESLGFDQIHTRETTIKNAHSETCTWFAKTSKYIDWLDPDKLKEHHGLLWIKGKPGTGKSTLMKFVLDRTRKKTPGEVVISFFFNRRGESIVKSTIGAYRSLLLQLLKQQPALQCVLDLVPLSASSPKKYQWEVELLKTLFEQAIKKLGDASVVCFIDALDECEEEQIRDMVRLFERIGESAVAAQTHFRVCFSSRYYPHVTIRTGLTLELDGEEGHREDIQFYLESELEIGQSELTERIRAIIRKKASGVFMWVVLVIRILNKEYDHGRIHTLWRTLQDIPSDLHDLLGDIVSRDLHSREDFLLCIRWVLFAEEPLTPEQLYAAILAGSEPREVPRWDTNVFTRDVAQRFVLSASRGLIEFTASEPQKVQLIHESVRDFVLKDGLGDVWPDLRTNFRGESHEQLKRCCMKCTGMNLLSDPDVRGGSSSPLSSEHESLETSVMDANPFLGYAITYVLFHSNAAQKYGVTQTSFLDGFPLPKWIELAKSTRKFKIYAKSHSLEFILAQLNYTSLIELRSNFSTYLKAESGGSGSPLFAAVAHGSKEAFHLCMAHLQVRYTPEECTCVRDARVDKHAVERHGNLDPLFIYSENSGMISNAVVLGNKQVLALLLDMNEFPIDLPDTAGRTPLWLACKNGCEAMVKLLLDREEVNINSKDFHGQTPLHIAAATDHCVAMKLLLDKGAIDVESKDNFGQTPLLRAAQNGHWGAVNFLLTTARADINSEDRNKRTALWWAARFGHINVVYRLLESGMVEVDYEDENGQTPLSRAVMSGYDEVVEHLRRYTGDESDGTGS</sequence>
<feature type="domain" description="Heterokaryon incompatibility" evidence="3">
    <location>
        <begin position="26"/>
        <end position="149"/>
    </location>
</feature>
<dbReference type="Gene3D" id="1.25.40.20">
    <property type="entry name" value="Ankyrin repeat-containing domain"/>
    <property type="match status" value="2"/>
</dbReference>
<dbReference type="PROSITE" id="PS50088">
    <property type="entry name" value="ANK_REPEAT"/>
    <property type="match status" value="2"/>
</dbReference>
<dbReference type="Pfam" id="PF06985">
    <property type="entry name" value="HET"/>
    <property type="match status" value="1"/>
</dbReference>
<protein>
    <submittedName>
        <fullName evidence="5">Vegetative incompatibility protein</fullName>
    </submittedName>
</protein>
<evidence type="ECO:0000313" key="5">
    <source>
        <dbReference type="EMBL" id="RYN24009.1"/>
    </source>
</evidence>
<name>A0AB37WB45_9PLEO</name>
<gene>
    <name evidence="5" type="ORF">AA0115_g8429</name>
</gene>
<comment type="caution">
    <text evidence="5">The sequence shown here is derived from an EMBL/GenBank/DDBJ whole genome shotgun (WGS) entry which is preliminary data.</text>
</comment>
<keyword evidence="1" id="KW-0677">Repeat</keyword>
<dbReference type="Pfam" id="PF13857">
    <property type="entry name" value="Ank_5"/>
    <property type="match status" value="1"/>
</dbReference>
<evidence type="ECO:0000256" key="1">
    <source>
        <dbReference type="ARBA" id="ARBA00022737"/>
    </source>
</evidence>
<evidence type="ECO:0000259" key="4">
    <source>
        <dbReference type="Pfam" id="PF24883"/>
    </source>
</evidence>
<evidence type="ECO:0000259" key="3">
    <source>
        <dbReference type="Pfam" id="PF06985"/>
    </source>
</evidence>
<keyword evidence="2" id="KW-0040">ANK repeat</keyword>
<dbReference type="AlphaFoldDB" id="A0AB37WB45"/>
<dbReference type="Gene3D" id="3.40.50.300">
    <property type="entry name" value="P-loop containing nucleotide triphosphate hydrolases"/>
    <property type="match status" value="1"/>
</dbReference>
<dbReference type="SUPFAM" id="SSF48403">
    <property type="entry name" value="Ankyrin repeat"/>
    <property type="match status" value="1"/>
</dbReference>
<dbReference type="InterPro" id="IPR036770">
    <property type="entry name" value="Ankyrin_rpt-contain_sf"/>
</dbReference>
<dbReference type="SMART" id="SM00248">
    <property type="entry name" value="ANK"/>
    <property type="match status" value="6"/>
</dbReference>
<dbReference type="PANTHER" id="PTHR10622:SF13">
    <property type="entry name" value="NACHT DOMAIN-CONTAINING PROTEIN"/>
    <property type="match status" value="1"/>
</dbReference>
<proteinExistence type="predicted"/>
<accession>A0AB37WB45</accession>
<feature type="repeat" description="ANK" evidence="2">
    <location>
        <begin position="916"/>
        <end position="941"/>
    </location>
</feature>
<reference evidence="5" key="1">
    <citation type="submission" date="2017-10" db="EMBL/GenBank/DDBJ databases">
        <authorList>
            <person name="Armitage A.D."/>
            <person name="Barbara D.J."/>
            <person name="Woodhall J.W."/>
            <person name="Sreenivasaprasad S."/>
            <person name="Lane C.R."/>
            <person name="Clarkson J.P."/>
            <person name="Harrison R.J."/>
        </authorList>
    </citation>
    <scope>NUCLEOTIDE SEQUENCE</scope>
    <source>
        <strain evidence="5">FERA 1164</strain>
    </source>
</reference>
<dbReference type="PROSITE" id="PS50297">
    <property type="entry name" value="ANK_REP_REGION"/>
    <property type="match status" value="1"/>
</dbReference>
<reference evidence="5" key="2">
    <citation type="journal article" date="2019" name="bioRxiv">
        <title>Genomics, evolutionary history and diagnostics of the Alternaria alternata species group including apple and Asian pear pathotypes.</title>
        <authorList>
            <person name="Armitage A.D."/>
            <person name="Cockerton H.M."/>
            <person name="Sreenivasaprasad S."/>
            <person name="Woodhall J.W."/>
            <person name="Lane C.R."/>
            <person name="Harrison R.J."/>
            <person name="Clarkson J.P."/>
        </authorList>
    </citation>
    <scope>NUCLEOTIDE SEQUENCE</scope>
    <source>
        <strain evidence="5">FERA 1164</strain>
    </source>
</reference>
<feature type="domain" description="Nephrocystin 3-like N-terminal" evidence="4">
    <location>
        <begin position="280"/>
        <end position="454"/>
    </location>
</feature>
<dbReference type="PANTHER" id="PTHR10622">
    <property type="entry name" value="HET DOMAIN-CONTAINING PROTEIN"/>
    <property type="match status" value="1"/>
</dbReference>
<dbReference type="Pfam" id="PF12796">
    <property type="entry name" value="Ank_2"/>
    <property type="match status" value="1"/>
</dbReference>
<dbReference type="InterPro" id="IPR010730">
    <property type="entry name" value="HET"/>
</dbReference>
<dbReference type="Proteomes" id="UP000292340">
    <property type="component" value="Unassembled WGS sequence"/>
</dbReference>
<dbReference type="Pfam" id="PF24883">
    <property type="entry name" value="NPHP3_N"/>
    <property type="match status" value="1"/>
</dbReference>